<dbReference type="GO" id="GO:0015891">
    <property type="term" value="P:siderophore transport"/>
    <property type="evidence" value="ECO:0007669"/>
    <property type="project" value="InterPro"/>
</dbReference>
<dbReference type="Proteomes" id="UP000565262">
    <property type="component" value="Unassembled WGS sequence"/>
</dbReference>
<dbReference type="GO" id="GO:0055085">
    <property type="term" value="P:transmembrane transport"/>
    <property type="evidence" value="ECO:0007669"/>
    <property type="project" value="InterPro"/>
</dbReference>
<feature type="compositionally biased region" description="Pro residues" evidence="11">
    <location>
        <begin position="64"/>
        <end position="80"/>
    </location>
</feature>
<keyword evidence="6" id="KW-0812">Transmembrane</keyword>
<evidence type="ECO:0000256" key="5">
    <source>
        <dbReference type="ARBA" id="ARBA00022519"/>
    </source>
</evidence>
<dbReference type="AlphaFoldDB" id="A0A839IL56"/>
<comment type="function">
    <text evidence="10">Interacts with outer membrane receptor proteins that carry out high-affinity binding and energy dependent uptake into the periplasmic space of specific substrates. It could act to transduce energy from the cytoplasmic membrane to specific energy-requiring processes in the outer membrane, resulting in the release into the periplasm of ligands bound by these outer membrane proteins.</text>
</comment>
<dbReference type="Pfam" id="PF03544">
    <property type="entry name" value="TonB_C"/>
    <property type="match status" value="1"/>
</dbReference>
<dbReference type="RefSeq" id="WP_182807728.1">
    <property type="nucleotide sequence ID" value="NZ_JACJFM010000004.1"/>
</dbReference>
<dbReference type="InterPro" id="IPR006260">
    <property type="entry name" value="TonB/TolA_C"/>
</dbReference>
<feature type="compositionally biased region" description="Basic and acidic residues" evidence="11">
    <location>
        <begin position="53"/>
        <end position="63"/>
    </location>
</feature>
<keyword evidence="4 10" id="KW-1003">Cell membrane</keyword>
<feature type="domain" description="TonB C-terminal" evidence="12">
    <location>
        <begin position="122"/>
        <end position="215"/>
    </location>
</feature>
<keyword evidence="5 10" id="KW-0997">Cell inner membrane</keyword>
<evidence type="ECO:0000313" key="13">
    <source>
        <dbReference type="EMBL" id="MBB1485945.1"/>
    </source>
</evidence>
<comment type="subcellular location">
    <subcellularLocation>
        <location evidence="1 10">Cell inner membrane</location>
        <topology evidence="1 10">Single-pass membrane protein</topology>
        <orientation evidence="1 10">Periplasmic side</orientation>
    </subcellularLocation>
</comment>
<organism evidence="13 14">
    <name type="scientific">Oceanospirillum sediminis</name>
    <dbReference type="NCBI Taxonomy" id="2760088"/>
    <lineage>
        <taxon>Bacteria</taxon>
        <taxon>Pseudomonadati</taxon>
        <taxon>Pseudomonadota</taxon>
        <taxon>Gammaproteobacteria</taxon>
        <taxon>Oceanospirillales</taxon>
        <taxon>Oceanospirillaceae</taxon>
        <taxon>Oceanospirillum</taxon>
    </lineage>
</organism>
<evidence type="ECO:0000259" key="12">
    <source>
        <dbReference type="PROSITE" id="PS52015"/>
    </source>
</evidence>
<evidence type="ECO:0000256" key="7">
    <source>
        <dbReference type="ARBA" id="ARBA00022927"/>
    </source>
</evidence>
<reference evidence="13 14" key="1">
    <citation type="submission" date="2020-08" db="EMBL/GenBank/DDBJ databases">
        <title>Oceanospirillum sp. nov. isolated from marine sediment.</title>
        <authorList>
            <person name="Ji X."/>
        </authorList>
    </citation>
    <scope>NUCLEOTIDE SEQUENCE [LARGE SCALE GENOMIC DNA]</scope>
    <source>
        <strain evidence="13 14">D5</strain>
    </source>
</reference>
<evidence type="ECO:0000256" key="1">
    <source>
        <dbReference type="ARBA" id="ARBA00004383"/>
    </source>
</evidence>
<keyword evidence="9" id="KW-0472">Membrane</keyword>
<evidence type="ECO:0000256" key="11">
    <source>
        <dbReference type="SAM" id="MobiDB-lite"/>
    </source>
</evidence>
<dbReference type="PANTHER" id="PTHR33446">
    <property type="entry name" value="PROTEIN TONB-RELATED"/>
    <property type="match status" value="1"/>
</dbReference>
<comment type="similarity">
    <text evidence="2 10">Belongs to the TonB family.</text>
</comment>
<dbReference type="InterPro" id="IPR037682">
    <property type="entry name" value="TonB_C"/>
</dbReference>
<dbReference type="GO" id="GO:0030288">
    <property type="term" value="C:outer membrane-bounded periplasmic space"/>
    <property type="evidence" value="ECO:0007669"/>
    <property type="project" value="InterPro"/>
</dbReference>
<dbReference type="SUPFAM" id="SSF74653">
    <property type="entry name" value="TolA/TonB C-terminal domain"/>
    <property type="match status" value="1"/>
</dbReference>
<accession>A0A839IL56</accession>
<evidence type="ECO:0000256" key="10">
    <source>
        <dbReference type="RuleBase" id="RU362123"/>
    </source>
</evidence>
<keyword evidence="8" id="KW-1133">Transmembrane helix</keyword>
<evidence type="ECO:0000256" key="4">
    <source>
        <dbReference type="ARBA" id="ARBA00022475"/>
    </source>
</evidence>
<dbReference type="GO" id="GO:0031992">
    <property type="term" value="F:energy transducer activity"/>
    <property type="evidence" value="ECO:0007669"/>
    <property type="project" value="InterPro"/>
</dbReference>
<dbReference type="GO" id="GO:0005886">
    <property type="term" value="C:plasma membrane"/>
    <property type="evidence" value="ECO:0007669"/>
    <property type="project" value="UniProtKB-SubCell"/>
</dbReference>
<dbReference type="PROSITE" id="PS52015">
    <property type="entry name" value="TONB_CTD"/>
    <property type="match status" value="1"/>
</dbReference>
<comment type="caution">
    <text evidence="13">The sequence shown here is derived from an EMBL/GenBank/DDBJ whole genome shotgun (WGS) entry which is preliminary data.</text>
</comment>
<keyword evidence="3 10" id="KW-0813">Transport</keyword>
<dbReference type="EMBL" id="JACJFM010000004">
    <property type="protein sequence ID" value="MBB1485945.1"/>
    <property type="molecule type" value="Genomic_DNA"/>
</dbReference>
<evidence type="ECO:0000256" key="2">
    <source>
        <dbReference type="ARBA" id="ARBA00006555"/>
    </source>
</evidence>
<sequence length="215" mass="24139">MLRLIIATPFGLVAAGVFFVLLAQMVQMEQIRELPDQDTTLLNLVPLPEESELALRRRDKPEPPEPQPEQPAMPSMPDPTPVAQNQMDTPVPDIDVPRVDVESSFQLDVDISQFKPGEPVLSFAENPTPLSRVNPRYPRKAIRRGIEGEVVVEFTVGPDGSVVENTIRIISSKPEGVFDHSSIRALTRWRFQPRMQNGQPAPFLARQTLVFKLEK</sequence>
<keyword evidence="14" id="KW-1185">Reference proteome</keyword>
<dbReference type="NCBIfam" id="TIGR01352">
    <property type="entry name" value="tonB_Cterm"/>
    <property type="match status" value="1"/>
</dbReference>
<protein>
    <recommendedName>
        <fullName evidence="10">Protein TonB</fullName>
    </recommendedName>
</protein>
<evidence type="ECO:0000313" key="14">
    <source>
        <dbReference type="Proteomes" id="UP000565262"/>
    </source>
</evidence>
<feature type="region of interest" description="Disordered" evidence="11">
    <location>
        <begin position="52"/>
        <end position="85"/>
    </location>
</feature>
<dbReference type="InterPro" id="IPR051045">
    <property type="entry name" value="TonB-dependent_transducer"/>
</dbReference>
<evidence type="ECO:0000256" key="6">
    <source>
        <dbReference type="ARBA" id="ARBA00022692"/>
    </source>
</evidence>
<keyword evidence="10" id="KW-0735">Signal-anchor</keyword>
<dbReference type="GO" id="GO:0015031">
    <property type="term" value="P:protein transport"/>
    <property type="evidence" value="ECO:0007669"/>
    <property type="project" value="UniProtKB-UniRule"/>
</dbReference>
<evidence type="ECO:0000256" key="9">
    <source>
        <dbReference type="ARBA" id="ARBA00023136"/>
    </source>
</evidence>
<evidence type="ECO:0000256" key="3">
    <source>
        <dbReference type="ARBA" id="ARBA00022448"/>
    </source>
</evidence>
<name>A0A839IL56_9GAMM</name>
<dbReference type="InterPro" id="IPR003538">
    <property type="entry name" value="TonB"/>
</dbReference>
<keyword evidence="7 10" id="KW-0653">Protein transport</keyword>
<dbReference type="PRINTS" id="PR01374">
    <property type="entry name" value="TONBPROTEIN"/>
</dbReference>
<dbReference type="Gene3D" id="3.30.1150.10">
    <property type="match status" value="1"/>
</dbReference>
<gene>
    <name evidence="13" type="ORF">H4O21_04865</name>
</gene>
<evidence type="ECO:0000256" key="8">
    <source>
        <dbReference type="ARBA" id="ARBA00022989"/>
    </source>
</evidence>
<proteinExistence type="inferred from homology"/>